<dbReference type="InterPro" id="IPR022684">
    <property type="entry name" value="Calpain_cysteine_protease"/>
</dbReference>
<keyword evidence="3" id="KW-0378">Hydrolase</keyword>
<reference evidence="8" key="1">
    <citation type="submission" date="2023-01" db="EMBL/GenBank/DDBJ databases">
        <title>Biogeochemical cycle of methane in antarctic sediments.</title>
        <authorList>
            <person name="Roldan D.M."/>
            <person name="Menes R.J."/>
        </authorList>
    </citation>
    <scope>NUCLEOTIDE SEQUENCE [LARGE SCALE GENOMIC DNA]</scope>
    <source>
        <strain evidence="8">K-2018 MAG008</strain>
    </source>
</reference>
<dbReference type="Proteomes" id="UP001160519">
    <property type="component" value="Unassembled WGS sequence"/>
</dbReference>
<feature type="compositionally biased region" description="Basic and acidic residues" evidence="6">
    <location>
        <begin position="751"/>
        <end position="789"/>
    </location>
</feature>
<dbReference type="PANTHER" id="PTHR10183:SF379">
    <property type="entry name" value="CALPAIN-5"/>
    <property type="match status" value="1"/>
</dbReference>
<evidence type="ECO:0000256" key="3">
    <source>
        <dbReference type="ARBA" id="ARBA00022801"/>
    </source>
</evidence>
<keyword evidence="9" id="KW-1185">Reference proteome</keyword>
<dbReference type="EMBL" id="JAQSDF010000001">
    <property type="protein sequence ID" value="MDI1229565.1"/>
    <property type="molecule type" value="Genomic_DNA"/>
</dbReference>
<keyword evidence="4" id="KW-0788">Thiol protease</keyword>
<gene>
    <name evidence="8" type="ORF">PSU93_00245</name>
</gene>
<dbReference type="SUPFAM" id="SSF54001">
    <property type="entry name" value="Cysteine proteinases"/>
    <property type="match status" value="1"/>
</dbReference>
<evidence type="ECO:0000313" key="9">
    <source>
        <dbReference type="Proteomes" id="UP001160519"/>
    </source>
</evidence>
<feature type="compositionally biased region" description="Polar residues" evidence="6">
    <location>
        <begin position="1"/>
        <end position="15"/>
    </location>
</feature>
<organism evidence="8 9">
    <name type="scientific">Candidatus Methylobacter titanis</name>
    <dbReference type="NCBI Taxonomy" id="3053457"/>
    <lineage>
        <taxon>Bacteria</taxon>
        <taxon>Pseudomonadati</taxon>
        <taxon>Pseudomonadota</taxon>
        <taxon>Gammaproteobacteria</taxon>
        <taxon>Methylococcales</taxon>
        <taxon>Methylococcaceae</taxon>
        <taxon>Methylobacter</taxon>
    </lineage>
</organism>
<feature type="region of interest" description="Disordered" evidence="6">
    <location>
        <begin position="1"/>
        <end position="79"/>
    </location>
</feature>
<keyword evidence="2" id="KW-0645">Protease</keyword>
<comment type="caution">
    <text evidence="5">Lacks conserved residue(s) required for the propagation of feature annotation.</text>
</comment>
<evidence type="ECO:0000259" key="7">
    <source>
        <dbReference type="PROSITE" id="PS50203"/>
    </source>
</evidence>
<dbReference type="SMART" id="SM00230">
    <property type="entry name" value="CysPc"/>
    <property type="match status" value="1"/>
</dbReference>
<evidence type="ECO:0000256" key="2">
    <source>
        <dbReference type="ARBA" id="ARBA00022670"/>
    </source>
</evidence>
<proteinExistence type="inferred from homology"/>
<comment type="caution">
    <text evidence="8">The sequence shown here is derived from an EMBL/GenBank/DDBJ whole genome shotgun (WGS) entry which is preliminary data.</text>
</comment>
<accession>A0AA43Q0U8</accession>
<sequence>MKSTLRLQPSNTKTAPVSRFSPILSPHQSIKVQPEHDQTEREADRLADQALAGSTRAGKHTEGSPHRAAPNPDRLSIGSGQPVEPTLRQDMEHRFGHDFSQVRVHAGSVAAQSARQINALAYTLGSDIVFAENRFAPSSSSGRSLLAHELAHVTQQSNLQPSEAATIRRKANTNPTSHVSNVLLDKLKTGEQGNAEEKLPLTHQVLGWVAALRSGESKPAEADPESAPAANDPSHYPERRHEGEAFVWGENDRRAIDPSDVQQGYLGDCYFMALLAAIAEVRPEVIEQMVKPNDDGTFTVSFFAPDGKRVHQTVTPTFPTFKSGDPAYAKFGEQSQVYGKEIWPMLIEKAWMQANGSWLGIEGGKVDTKKHAIAMTGGEREDFPLPGKLSEAALFDRLSQHFSAKQPITIFSPKVKEESKKKSLDTGVISNHAYALRNVHPANKTADFYNPHGPDSDHLLAKNMAFLRSNFRSIVFFKLKNTILSTTKESPTKEEQPGSEAVPKQILKDSGYDLLVADFEKQLPTLSTHLIARDTVQDFGTKLWELSKTRAQDTKNADTDDRPLYWARLAGAAYLRSFVPSSYTLTPVEKGILLDVLEASSRGRTGIDFPAAATTAGTRRVLVSGFDPFGLRSEGMRKANPSGAAVLALDGQTIAAAGGGDGRVEGVIFPVRFADFDRGIVETTFRPYLKEPTKKVDMIMTISQGSSTLDTAAPEAKQSEAFELERYAGRRRAPSGPDNTGIDPAGPSGLKEGKRLGKGDEFLESSLPRKEMSGREETPAETERHETPEGKAAAGSGGGFLSNEIFYRTALLKADEKSSVPVGHLHVPYLPAPTGSATSEKQHANLRDSIVAWVKKLIANALKSISKKK</sequence>
<dbReference type="GO" id="GO:0006508">
    <property type="term" value="P:proteolysis"/>
    <property type="evidence" value="ECO:0007669"/>
    <property type="project" value="UniProtKB-KW"/>
</dbReference>
<feature type="domain" description="Calpain catalytic" evidence="7">
    <location>
        <begin position="258"/>
        <end position="454"/>
    </location>
</feature>
<dbReference type="SUPFAM" id="SSF53182">
    <property type="entry name" value="Pyrrolidone carboxyl peptidase (pyroglutamate aminopeptidase)"/>
    <property type="match status" value="1"/>
</dbReference>
<feature type="compositionally biased region" description="Basic and acidic residues" evidence="6">
    <location>
        <begin position="33"/>
        <end position="47"/>
    </location>
</feature>
<evidence type="ECO:0000313" key="8">
    <source>
        <dbReference type="EMBL" id="MDI1229565.1"/>
    </source>
</evidence>
<dbReference type="InterPro" id="IPR038765">
    <property type="entry name" value="Papain-like_cys_pep_sf"/>
</dbReference>
<dbReference type="AlphaFoldDB" id="A0AA43Q0U8"/>
<dbReference type="InterPro" id="IPR036440">
    <property type="entry name" value="Peptidase_C15-like_sf"/>
</dbReference>
<comment type="similarity">
    <text evidence="1">Belongs to the peptidase C2 family.</text>
</comment>
<feature type="region of interest" description="Disordered" evidence="6">
    <location>
        <begin position="216"/>
        <end position="239"/>
    </location>
</feature>
<dbReference type="Pfam" id="PF00648">
    <property type="entry name" value="Peptidase_C2"/>
    <property type="match status" value="1"/>
</dbReference>
<dbReference type="Pfam" id="PF13699">
    <property type="entry name" value="eCIS_core"/>
    <property type="match status" value="1"/>
</dbReference>
<dbReference type="PROSITE" id="PS50203">
    <property type="entry name" value="CALPAIN_CAT"/>
    <property type="match status" value="1"/>
</dbReference>
<evidence type="ECO:0000256" key="1">
    <source>
        <dbReference type="ARBA" id="ARBA00007623"/>
    </source>
</evidence>
<feature type="region of interest" description="Disordered" evidence="6">
    <location>
        <begin position="727"/>
        <end position="796"/>
    </location>
</feature>
<dbReference type="GO" id="GO:0004198">
    <property type="term" value="F:calcium-dependent cysteine-type endopeptidase activity"/>
    <property type="evidence" value="ECO:0007669"/>
    <property type="project" value="InterPro"/>
</dbReference>
<dbReference type="InterPro" id="IPR001300">
    <property type="entry name" value="Peptidase_C2_calpain_cat"/>
</dbReference>
<evidence type="ECO:0000256" key="4">
    <source>
        <dbReference type="ARBA" id="ARBA00022807"/>
    </source>
</evidence>
<name>A0AA43Q0U8_9GAMM</name>
<evidence type="ECO:0000256" key="6">
    <source>
        <dbReference type="SAM" id="MobiDB-lite"/>
    </source>
</evidence>
<dbReference type="PANTHER" id="PTHR10183">
    <property type="entry name" value="CALPAIN"/>
    <property type="match status" value="1"/>
</dbReference>
<feature type="compositionally biased region" description="Low complexity" evidence="6">
    <location>
        <begin position="225"/>
        <end position="234"/>
    </location>
</feature>
<evidence type="ECO:0000256" key="5">
    <source>
        <dbReference type="PROSITE-ProRule" id="PRU00239"/>
    </source>
</evidence>
<dbReference type="InterPro" id="IPR025295">
    <property type="entry name" value="eCIS_core_dom"/>
</dbReference>
<protein>
    <submittedName>
        <fullName evidence="8">DUF4157 domain-containing protein</fullName>
    </submittedName>
</protein>
<dbReference type="Gene3D" id="3.40.630.20">
    <property type="entry name" value="Peptidase C15, pyroglutamyl peptidase I-like"/>
    <property type="match status" value="1"/>
</dbReference>